<dbReference type="HOGENOM" id="CLU_3207023_0_0_6"/>
<dbReference type="Proteomes" id="UP000001740">
    <property type="component" value="Chromosome"/>
</dbReference>
<evidence type="ECO:0000313" key="1">
    <source>
        <dbReference type="EMBL" id="ACD61256.1"/>
    </source>
</evidence>
<dbReference type="AlphaFoldDB" id="A0A0K0GQL6"/>
<dbReference type="EMBL" id="CP000967">
    <property type="protein sequence ID" value="ACD61256.1"/>
    <property type="molecule type" value="Genomic_DNA"/>
</dbReference>
<reference evidence="1 2" key="1">
    <citation type="journal article" date="2008" name="BMC Genomics">
        <title>Genome sequence and rapid evolution of the rice pathogen Xanthomonas oryzae pv. oryzae PXO99A.</title>
        <authorList>
            <person name="Salzberg S.L."/>
            <person name="Sommer D.D."/>
            <person name="Schatz M.C."/>
            <person name="Phillippy A.M."/>
            <person name="Rabinowicz P.D."/>
            <person name="Tsuge S."/>
            <person name="Furutani A."/>
            <person name="Ochiai H."/>
            <person name="Delcher A.L."/>
            <person name="Kelley D."/>
            <person name="Madupu R."/>
            <person name="Puiu D."/>
            <person name="Radune D."/>
            <person name="Shumway M."/>
            <person name="Trapnell C."/>
            <person name="Aparna G."/>
            <person name="Jha G."/>
            <person name="Pandey A."/>
            <person name="Patil P.B."/>
            <person name="Ishihara H."/>
            <person name="Meyer D.F."/>
            <person name="Szurek B."/>
            <person name="Verdier V."/>
            <person name="Koebnik R."/>
            <person name="Dow J.M."/>
            <person name="Ryan R.P."/>
            <person name="Hirata H."/>
            <person name="Tsuyumu S."/>
            <person name="Won Lee S."/>
            <person name="Seo Y.S."/>
            <person name="Sriariyanum M."/>
            <person name="Ronald P.C."/>
            <person name="Sonti R.V."/>
            <person name="Van Sluys M.A."/>
            <person name="Leach J.E."/>
            <person name="White F.F."/>
            <person name="Bogdanove A.J."/>
        </authorList>
    </citation>
    <scope>NUCLEOTIDE SEQUENCE [LARGE SCALE GENOMIC DNA]</scope>
    <source>
        <strain evidence="1 2">PXO99A</strain>
    </source>
</reference>
<name>A0A0K0GQL6_XANOP</name>
<dbReference type="KEGG" id="xop:PXO_02962"/>
<evidence type="ECO:0000313" key="2">
    <source>
        <dbReference type="Proteomes" id="UP000001740"/>
    </source>
</evidence>
<organism evidence="1 2">
    <name type="scientific">Xanthomonas oryzae pv. oryzae (strain PXO99A)</name>
    <dbReference type="NCBI Taxonomy" id="360094"/>
    <lineage>
        <taxon>Bacteria</taxon>
        <taxon>Pseudomonadati</taxon>
        <taxon>Pseudomonadota</taxon>
        <taxon>Gammaproteobacteria</taxon>
        <taxon>Lysobacterales</taxon>
        <taxon>Lysobacteraceae</taxon>
        <taxon>Xanthomonas</taxon>
    </lineage>
</organism>
<sequence>MSVAEESDGTLQPVWRLPGIAALGIALRMDTASSARPPRLPTTRR</sequence>
<accession>A0A0K0GQL6</accession>
<proteinExistence type="predicted"/>
<protein>
    <submittedName>
        <fullName evidence="1">Uncharacterized protein</fullName>
    </submittedName>
</protein>
<gene>
    <name evidence="1" type="ordered locus">PXO_02962</name>
</gene>